<dbReference type="GO" id="GO:0003677">
    <property type="term" value="F:DNA binding"/>
    <property type="evidence" value="ECO:0007669"/>
    <property type="project" value="InterPro"/>
</dbReference>
<dbReference type="GO" id="GO:0004519">
    <property type="term" value="F:endonuclease activity"/>
    <property type="evidence" value="ECO:0007669"/>
    <property type="project" value="UniProtKB-KW"/>
</dbReference>
<dbReference type="EMBL" id="JAGTJJ010000033">
    <property type="protein sequence ID" value="MDC3985928.1"/>
    <property type="molecule type" value="Genomic_DNA"/>
</dbReference>
<dbReference type="InterPro" id="IPR007560">
    <property type="entry name" value="Restrct_endonuc_IV_Mrr"/>
</dbReference>
<dbReference type="RefSeq" id="WP_272459296.1">
    <property type="nucleotide sequence ID" value="NZ_JAGTJJ010000033.1"/>
</dbReference>
<keyword evidence="2" id="KW-0255">Endonuclease</keyword>
<organism evidence="2 3">
    <name type="scientific">Polyangium jinanense</name>
    <dbReference type="NCBI Taxonomy" id="2829994"/>
    <lineage>
        <taxon>Bacteria</taxon>
        <taxon>Pseudomonadati</taxon>
        <taxon>Myxococcota</taxon>
        <taxon>Polyangia</taxon>
        <taxon>Polyangiales</taxon>
        <taxon>Polyangiaceae</taxon>
        <taxon>Polyangium</taxon>
    </lineage>
</organism>
<keyword evidence="2" id="KW-0378">Hydrolase</keyword>
<accession>A0A9X4AV53</accession>
<dbReference type="Gene3D" id="3.40.1350.10">
    <property type="match status" value="1"/>
</dbReference>
<dbReference type="Proteomes" id="UP001151081">
    <property type="component" value="Unassembled WGS sequence"/>
</dbReference>
<evidence type="ECO:0000313" key="2">
    <source>
        <dbReference type="EMBL" id="MDC3985928.1"/>
    </source>
</evidence>
<comment type="caution">
    <text evidence="2">The sequence shown here is derived from an EMBL/GenBank/DDBJ whole genome shotgun (WGS) entry which is preliminary data.</text>
</comment>
<dbReference type="EC" id="3.1.21.-" evidence="2"/>
<name>A0A9X4AV53_9BACT</name>
<gene>
    <name evidence="2" type="ORF">KEG57_35940</name>
</gene>
<proteinExistence type="predicted"/>
<dbReference type="GO" id="GO:0009307">
    <property type="term" value="P:DNA restriction-modification system"/>
    <property type="evidence" value="ECO:0007669"/>
    <property type="project" value="InterPro"/>
</dbReference>
<reference evidence="2 3" key="1">
    <citation type="submission" date="2021-04" db="EMBL/GenBank/DDBJ databases">
        <title>Genome analysis of Polyangium sp.</title>
        <authorList>
            <person name="Li Y."/>
            <person name="Wang J."/>
        </authorList>
    </citation>
    <scope>NUCLEOTIDE SEQUENCE [LARGE SCALE GENOMIC DNA]</scope>
    <source>
        <strain evidence="2 3">SDU14</strain>
    </source>
</reference>
<dbReference type="AlphaFoldDB" id="A0A9X4AV53"/>
<keyword evidence="3" id="KW-1185">Reference proteome</keyword>
<dbReference type="Pfam" id="PF04471">
    <property type="entry name" value="Mrr_cat"/>
    <property type="match status" value="1"/>
</dbReference>
<sequence>MPRYWVMRVDHRGAKDFLWNELKAGRLRQGWGYREDQNLETIAARKRKDAGITDEQQAAWRGNRRMLGAEPDSIQKGDVILVAHLPNDRHWSIVRVVGPYRFQIPKAPKDYGHILPVELLSEERPVGFQARGVAAGLRQTMRNLSRLWNIDHLGEHVEQILKGLQEPTSPGGNDEGDRLEALLGELEVAGWERFKFHFQRAEFEAPCVRLLETLYGEGNVEHTGGKNENGADAICTYRDPLGVPHRVAVQIKMWSWDTDWTRPLQQIKKACQSYEGITSGVILSTSERVTPDFEAARMKLQKELGLPVRVVLRRELLRLFIQHLPKLVSIEAEPEPDR</sequence>
<evidence type="ECO:0000259" key="1">
    <source>
        <dbReference type="Pfam" id="PF04471"/>
    </source>
</evidence>
<dbReference type="InterPro" id="IPR011856">
    <property type="entry name" value="tRNA_endonuc-like_dom_sf"/>
</dbReference>
<keyword evidence="2" id="KW-0540">Nuclease</keyword>
<dbReference type="GO" id="GO:0016787">
    <property type="term" value="F:hydrolase activity"/>
    <property type="evidence" value="ECO:0007669"/>
    <property type="project" value="UniProtKB-KW"/>
</dbReference>
<feature type="domain" description="Restriction endonuclease type IV Mrr" evidence="1">
    <location>
        <begin position="199"/>
        <end position="318"/>
    </location>
</feature>
<evidence type="ECO:0000313" key="3">
    <source>
        <dbReference type="Proteomes" id="UP001151081"/>
    </source>
</evidence>
<protein>
    <submittedName>
        <fullName evidence="2">Restriction endonuclease</fullName>
        <ecNumber evidence="2">3.1.21.-</ecNumber>
    </submittedName>
</protein>